<comment type="similarity">
    <text evidence="1">Belongs to the AAA ATPase family. BCS1 subfamily.</text>
</comment>
<dbReference type="PANTHER" id="PTHR23070">
    <property type="entry name" value="BCS1 AAA-TYPE ATPASE"/>
    <property type="match status" value="1"/>
</dbReference>
<reference evidence="3" key="1">
    <citation type="journal article" date="2020" name="Nature">
        <title>Giant virus diversity and host interactions through global metagenomics.</title>
        <authorList>
            <person name="Schulz F."/>
            <person name="Roux S."/>
            <person name="Paez-Espino D."/>
            <person name="Jungbluth S."/>
            <person name="Walsh D.A."/>
            <person name="Denef V.J."/>
            <person name="McMahon K.D."/>
            <person name="Konstantinidis K.T."/>
            <person name="Eloe-Fadrosh E.A."/>
            <person name="Kyrpides N.C."/>
            <person name="Woyke T."/>
        </authorList>
    </citation>
    <scope>NUCLEOTIDE SEQUENCE</scope>
    <source>
        <strain evidence="3">GVMAG-M-3300027708-51</strain>
    </source>
</reference>
<dbReference type="InterPro" id="IPR003593">
    <property type="entry name" value="AAA+_ATPase"/>
</dbReference>
<accession>A0A6C0JFX5</accession>
<evidence type="ECO:0000256" key="1">
    <source>
        <dbReference type="ARBA" id="ARBA00007448"/>
    </source>
</evidence>
<dbReference type="PROSITE" id="PS00674">
    <property type="entry name" value="AAA"/>
    <property type="match status" value="1"/>
</dbReference>
<organism evidence="3">
    <name type="scientific">viral metagenome</name>
    <dbReference type="NCBI Taxonomy" id="1070528"/>
    <lineage>
        <taxon>unclassified sequences</taxon>
        <taxon>metagenomes</taxon>
        <taxon>organismal metagenomes</taxon>
    </lineage>
</organism>
<dbReference type="SMART" id="SM00382">
    <property type="entry name" value="AAA"/>
    <property type="match status" value="1"/>
</dbReference>
<dbReference type="InterPro" id="IPR027417">
    <property type="entry name" value="P-loop_NTPase"/>
</dbReference>
<protein>
    <recommendedName>
        <fullName evidence="2">AAA+ ATPase domain-containing protein</fullName>
    </recommendedName>
</protein>
<dbReference type="InterPro" id="IPR003960">
    <property type="entry name" value="ATPase_AAA_CS"/>
</dbReference>
<evidence type="ECO:0000259" key="2">
    <source>
        <dbReference type="SMART" id="SM00382"/>
    </source>
</evidence>
<dbReference type="InterPro" id="IPR003959">
    <property type="entry name" value="ATPase_AAA_core"/>
</dbReference>
<dbReference type="Pfam" id="PF00004">
    <property type="entry name" value="AAA"/>
    <property type="match status" value="1"/>
</dbReference>
<dbReference type="EMBL" id="MN740401">
    <property type="protein sequence ID" value="QHU04509.1"/>
    <property type="molecule type" value="Genomic_DNA"/>
</dbReference>
<sequence>MEGRIPQGTITCERSNQAQTATSQQRGAAPQSIYSSRMDSVVHHVTTLPAMKSLLSVTHHDYLPNEYDAVVLESDVYFQLIELKVVDGHLDTIKFILFCFDHDVQHLQEFVDNCNTAYERRMANKLGIHRYFFDQMVQSKAKGNVQNPLPASHLVYTKSKFVTNRTFDNVFFEQKQQVKHRTKFFLEHREWYDRKGIPYTLGFLYHGPPGTGKTSTIKAIANEGKRHIINIQLSEIKTKQQLQHLFFNDEIHVYNGTNLERYTIPVSERLYVIEDIDAMGDAVLKREWKKPVAAKKDDLEPFMHKEEEKDALDLSFLLNLLDGTLEANGRILIITTNFPERIDRALIRPGRIDMIVHFQKCTLAVLNEMVNSFYDKQVVLTDTNLDGKWTPAEVNQILFRNFEDPDAGIRELVELATKDLYGFQDNA</sequence>
<dbReference type="GO" id="GO:0016887">
    <property type="term" value="F:ATP hydrolysis activity"/>
    <property type="evidence" value="ECO:0007669"/>
    <property type="project" value="InterPro"/>
</dbReference>
<dbReference type="AlphaFoldDB" id="A0A6C0JFX5"/>
<dbReference type="GO" id="GO:0005524">
    <property type="term" value="F:ATP binding"/>
    <property type="evidence" value="ECO:0007669"/>
    <property type="project" value="InterPro"/>
</dbReference>
<proteinExistence type="inferred from homology"/>
<dbReference type="SUPFAM" id="SSF52540">
    <property type="entry name" value="P-loop containing nucleoside triphosphate hydrolases"/>
    <property type="match status" value="1"/>
</dbReference>
<dbReference type="Gene3D" id="3.40.50.300">
    <property type="entry name" value="P-loop containing nucleotide triphosphate hydrolases"/>
    <property type="match status" value="1"/>
</dbReference>
<feature type="domain" description="AAA+ ATPase" evidence="2">
    <location>
        <begin position="199"/>
        <end position="362"/>
    </location>
</feature>
<evidence type="ECO:0000313" key="3">
    <source>
        <dbReference type="EMBL" id="QHU04509.1"/>
    </source>
</evidence>
<name>A0A6C0JFX5_9ZZZZ</name>
<dbReference type="InterPro" id="IPR050747">
    <property type="entry name" value="Mitochondrial_chaperone_BCS1"/>
</dbReference>